<feature type="transmembrane region" description="Helical" evidence="7">
    <location>
        <begin position="97"/>
        <end position="119"/>
    </location>
</feature>
<evidence type="ECO:0000259" key="8">
    <source>
        <dbReference type="Pfam" id="PF00892"/>
    </source>
</evidence>
<evidence type="ECO:0000256" key="6">
    <source>
        <dbReference type="ARBA" id="ARBA00023136"/>
    </source>
</evidence>
<dbReference type="AlphaFoldDB" id="A0AA42DND0"/>
<feature type="transmembrane region" description="Helical" evidence="7">
    <location>
        <begin position="68"/>
        <end position="85"/>
    </location>
</feature>
<dbReference type="InterPro" id="IPR050638">
    <property type="entry name" value="AA-Vitamin_Transporters"/>
</dbReference>
<feature type="transmembrane region" description="Helical" evidence="7">
    <location>
        <begin position="240"/>
        <end position="258"/>
    </location>
</feature>
<dbReference type="InterPro" id="IPR000620">
    <property type="entry name" value="EamA_dom"/>
</dbReference>
<proteinExistence type="inferred from homology"/>
<name>A0AA42DND0_9FIRM</name>
<comment type="subcellular location">
    <subcellularLocation>
        <location evidence="1">Cell membrane</location>
        <topology evidence="1">Multi-pass membrane protein</topology>
    </subcellularLocation>
</comment>
<protein>
    <submittedName>
        <fullName evidence="9">EamA family transporter</fullName>
    </submittedName>
</protein>
<keyword evidence="5 7" id="KW-1133">Transmembrane helix</keyword>
<dbReference type="PANTHER" id="PTHR32322:SF18">
    <property type="entry name" value="S-ADENOSYLMETHIONINE_S-ADENOSYLHOMOCYSTEINE TRANSPORTER"/>
    <property type="match status" value="1"/>
</dbReference>
<feature type="transmembrane region" description="Helical" evidence="7">
    <location>
        <begin position="179"/>
        <end position="198"/>
    </location>
</feature>
<organism evidence="9 10">
    <name type="scientific">Holtiella tumoricola</name>
    <dbReference type="NCBI Taxonomy" id="3018743"/>
    <lineage>
        <taxon>Bacteria</taxon>
        <taxon>Bacillati</taxon>
        <taxon>Bacillota</taxon>
        <taxon>Clostridia</taxon>
        <taxon>Lachnospirales</taxon>
        <taxon>Cellulosilyticaceae</taxon>
        <taxon>Holtiella</taxon>
    </lineage>
</organism>
<evidence type="ECO:0000313" key="9">
    <source>
        <dbReference type="EMBL" id="MDA3731846.1"/>
    </source>
</evidence>
<dbReference type="EMBL" id="JAQIFT010000040">
    <property type="protein sequence ID" value="MDA3731846.1"/>
    <property type="molecule type" value="Genomic_DNA"/>
</dbReference>
<keyword evidence="3" id="KW-1003">Cell membrane</keyword>
<dbReference type="Pfam" id="PF00892">
    <property type="entry name" value="EamA"/>
    <property type="match status" value="2"/>
</dbReference>
<sequence length="294" mass="32925">MNIYRLIILGMSFTAFLWGTSFYLIKDLLEKISYEVLTFNRFFIATVVLGTWWITIGKREKIAKQDRGRLIVGGLLGGAFYYILSGRATALLPVVDLSIVSGMQPVLMMLIECLIIGTLFTERESISIALSVIGSIFLIDTISTDQTLGVYILQVSATVVWAIYYFIQKPLVLKYRPTTIIFFQFLLNTLLFLPSVLMDETFLIPLDWSLTMKLLYLGIGGSAIAYTLNSFALRKLSPTGISLFLNAGPIINIALVWIEGKRAIGGNQILGTVLIIVGVILILREWKNKYKISQ</sequence>
<dbReference type="SUPFAM" id="SSF103481">
    <property type="entry name" value="Multidrug resistance efflux transporter EmrE"/>
    <property type="match status" value="2"/>
</dbReference>
<feature type="domain" description="EamA" evidence="8">
    <location>
        <begin position="151"/>
        <end position="283"/>
    </location>
</feature>
<dbReference type="Proteomes" id="UP001169242">
    <property type="component" value="Unassembled WGS sequence"/>
</dbReference>
<comment type="caution">
    <text evidence="9">The sequence shown here is derived from an EMBL/GenBank/DDBJ whole genome shotgun (WGS) entry which is preliminary data.</text>
</comment>
<keyword evidence="10" id="KW-1185">Reference proteome</keyword>
<feature type="transmembrane region" description="Helical" evidence="7">
    <location>
        <begin position="264"/>
        <end position="283"/>
    </location>
</feature>
<dbReference type="PANTHER" id="PTHR32322">
    <property type="entry name" value="INNER MEMBRANE TRANSPORTER"/>
    <property type="match status" value="1"/>
</dbReference>
<feature type="transmembrane region" description="Helical" evidence="7">
    <location>
        <begin position="126"/>
        <end position="142"/>
    </location>
</feature>
<evidence type="ECO:0000256" key="3">
    <source>
        <dbReference type="ARBA" id="ARBA00022475"/>
    </source>
</evidence>
<keyword evidence="6 7" id="KW-0472">Membrane</keyword>
<feature type="transmembrane region" description="Helical" evidence="7">
    <location>
        <begin position="37"/>
        <end position="56"/>
    </location>
</feature>
<gene>
    <name evidence="9" type="ORF">PBV87_10185</name>
</gene>
<dbReference type="RefSeq" id="WP_271012166.1">
    <property type="nucleotide sequence ID" value="NZ_JAQIFT010000040.1"/>
</dbReference>
<evidence type="ECO:0000313" key="10">
    <source>
        <dbReference type="Proteomes" id="UP001169242"/>
    </source>
</evidence>
<feature type="transmembrane region" description="Helical" evidence="7">
    <location>
        <begin position="148"/>
        <end position="167"/>
    </location>
</feature>
<evidence type="ECO:0000256" key="2">
    <source>
        <dbReference type="ARBA" id="ARBA00007362"/>
    </source>
</evidence>
<keyword evidence="4 7" id="KW-0812">Transmembrane</keyword>
<evidence type="ECO:0000256" key="4">
    <source>
        <dbReference type="ARBA" id="ARBA00022692"/>
    </source>
</evidence>
<evidence type="ECO:0000256" key="1">
    <source>
        <dbReference type="ARBA" id="ARBA00004651"/>
    </source>
</evidence>
<reference evidence="9" key="1">
    <citation type="journal article" date="2023" name="Int. J. Syst. Evol. Microbiol.">
        <title>&lt;i&gt;Holtiella tumoricola&lt;/i&gt; gen. nov. sp. nov., isolated from a human clinical sample.</title>
        <authorList>
            <person name="Allen-Vercoe E."/>
            <person name="Daigneault M.C."/>
            <person name="Vancuren S.J."/>
            <person name="Cochrane K."/>
            <person name="O'Neal L.L."/>
            <person name="Sankaranarayanan K."/>
            <person name="Lawson P.A."/>
        </authorList>
    </citation>
    <scope>NUCLEOTIDE SEQUENCE</scope>
    <source>
        <strain evidence="9">CC70A</strain>
    </source>
</reference>
<feature type="domain" description="EamA" evidence="8">
    <location>
        <begin position="7"/>
        <end position="138"/>
    </location>
</feature>
<dbReference type="GO" id="GO:0005886">
    <property type="term" value="C:plasma membrane"/>
    <property type="evidence" value="ECO:0007669"/>
    <property type="project" value="UniProtKB-SubCell"/>
</dbReference>
<evidence type="ECO:0000256" key="7">
    <source>
        <dbReference type="SAM" id="Phobius"/>
    </source>
</evidence>
<feature type="transmembrane region" description="Helical" evidence="7">
    <location>
        <begin position="7"/>
        <end position="25"/>
    </location>
</feature>
<dbReference type="InterPro" id="IPR037185">
    <property type="entry name" value="EmrE-like"/>
</dbReference>
<evidence type="ECO:0000256" key="5">
    <source>
        <dbReference type="ARBA" id="ARBA00022989"/>
    </source>
</evidence>
<accession>A0AA42DND0</accession>
<feature type="transmembrane region" description="Helical" evidence="7">
    <location>
        <begin position="210"/>
        <end position="228"/>
    </location>
</feature>
<comment type="similarity">
    <text evidence="2">Belongs to the EamA transporter family.</text>
</comment>